<name>A0A4Q1BL27_TREME</name>
<evidence type="ECO:0000313" key="3">
    <source>
        <dbReference type="Proteomes" id="UP000289152"/>
    </source>
</evidence>
<evidence type="ECO:0000313" key="2">
    <source>
        <dbReference type="EMBL" id="RXK38489.1"/>
    </source>
</evidence>
<gene>
    <name evidence="2" type="ORF">M231_04255</name>
</gene>
<feature type="region of interest" description="Disordered" evidence="1">
    <location>
        <begin position="666"/>
        <end position="692"/>
    </location>
</feature>
<feature type="compositionally biased region" description="Basic residues" evidence="1">
    <location>
        <begin position="249"/>
        <end position="260"/>
    </location>
</feature>
<keyword evidence="3" id="KW-1185">Reference proteome</keyword>
<feature type="compositionally biased region" description="Low complexity" evidence="1">
    <location>
        <begin position="669"/>
        <end position="682"/>
    </location>
</feature>
<comment type="caution">
    <text evidence="2">The sequence shown here is derived from an EMBL/GenBank/DDBJ whole genome shotgun (WGS) entry which is preliminary data.</text>
</comment>
<feature type="compositionally biased region" description="Low complexity" evidence="1">
    <location>
        <begin position="32"/>
        <end position="50"/>
    </location>
</feature>
<proteinExistence type="predicted"/>
<feature type="region of interest" description="Disordered" evidence="1">
    <location>
        <begin position="562"/>
        <end position="628"/>
    </location>
</feature>
<feature type="region of interest" description="Disordered" evidence="1">
    <location>
        <begin position="249"/>
        <end position="324"/>
    </location>
</feature>
<feature type="compositionally biased region" description="Polar residues" evidence="1">
    <location>
        <begin position="583"/>
        <end position="614"/>
    </location>
</feature>
<dbReference type="STRING" id="5217.A0A4Q1BL27"/>
<organism evidence="2 3">
    <name type="scientific">Tremella mesenterica</name>
    <name type="common">Jelly fungus</name>
    <dbReference type="NCBI Taxonomy" id="5217"/>
    <lineage>
        <taxon>Eukaryota</taxon>
        <taxon>Fungi</taxon>
        <taxon>Dikarya</taxon>
        <taxon>Basidiomycota</taxon>
        <taxon>Agaricomycotina</taxon>
        <taxon>Tremellomycetes</taxon>
        <taxon>Tremellales</taxon>
        <taxon>Tremellaceae</taxon>
        <taxon>Tremella</taxon>
    </lineage>
</organism>
<feature type="compositionally biased region" description="Polar residues" evidence="1">
    <location>
        <begin position="51"/>
        <end position="81"/>
    </location>
</feature>
<accession>A0A4Q1BL27</accession>
<feature type="compositionally biased region" description="Low complexity" evidence="1">
    <location>
        <begin position="278"/>
        <end position="295"/>
    </location>
</feature>
<feature type="region of interest" description="Disordered" evidence="1">
    <location>
        <begin position="30"/>
        <end position="81"/>
    </location>
</feature>
<protein>
    <submittedName>
        <fullName evidence="2">Uncharacterized protein</fullName>
    </submittedName>
</protein>
<dbReference type="Proteomes" id="UP000289152">
    <property type="component" value="Unassembled WGS sequence"/>
</dbReference>
<sequence length="718" mass="78262">MVTQTVFPSSKSLSTPIHDHFLAARINEARRSTNQARTSSSSYSSIVQQTDLPPTSKSESETNIPQQRTLPPSSFRLSSYDSASPTNTFSFKGKGRASSVSLVGNRRHSMISDNRHTTEIQERRLSMPLTALSGGSGVARERANWIVDVVQGQKGAEKWKDKERVILVLGKPSLSSLAPILHNPSFSDTLLLVGSRDPLPTIEDLASPRQQSESIFPAVQVFTPRSSSSHPHPLPALLEQAAVHAKTFRVGRRTFRRQRRRQDSSDSSASPTPPLTPPALRQRNLSLLSTHSHTSTESDDDVTAQPKSMVNPRQSLVKVQSEGDLNMSKFRSSKLTLRSRMSSMSFGLNKLSETKSQPESPFDAVLNFLSPGGDDQRALKDMLHRAVVITTGVLPILSRTSPESSTQLPRTDITRTLLHILPSPNSTNGKIPQPLPGVLESFLISLMPSYPSRVWAAITSTSAWLSPNVDGSLDEGLPSGAEMLLFGGLRSNVVPGSVIKPRALLTRWDTCLPSQSSSTTITQRKVHSQLFSLDTSVTSSRSTSENTRDWVPSRIYNPPTFVPTESMGNVGGLSMTRRHRSSRSGLSTVTHASDLISPSTPELVPSGSNTPDTSDTQHDLYTPNTGLTTPDVESIDLIHSHENETSKTKIEIGIDMVREVKVVGEDHVGSNGSNGSSGSVGSQTSECGWEEGKKVEKKGLKNWLGRKLRSASPRRWVV</sequence>
<evidence type="ECO:0000256" key="1">
    <source>
        <dbReference type="SAM" id="MobiDB-lite"/>
    </source>
</evidence>
<dbReference type="VEuPathDB" id="FungiDB:TREMEDRAFT_57907"/>
<dbReference type="EMBL" id="SDIL01000047">
    <property type="protein sequence ID" value="RXK38489.1"/>
    <property type="molecule type" value="Genomic_DNA"/>
</dbReference>
<feature type="compositionally biased region" description="Polar residues" evidence="1">
    <location>
        <begin position="305"/>
        <end position="318"/>
    </location>
</feature>
<dbReference type="OrthoDB" id="2564636at2759"/>
<dbReference type="AlphaFoldDB" id="A0A4Q1BL27"/>
<dbReference type="InParanoid" id="A0A4Q1BL27"/>
<reference evidence="2 3" key="1">
    <citation type="submission" date="2016-06" db="EMBL/GenBank/DDBJ databases">
        <title>Evolution of pathogenesis and genome organization in the Tremellales.</title>
        <authorList>
            <person name="Cuomo C."/>
            <person name="Litvintseva A."/>
            <person name="Heitman J."/>
            <person name="Chen Y."/>
            <person name="Sun S."/>
            <person name="Springer D."/>
            <person name="Dromer F."/>
            <person name="Young S."/>
            <person name="Zeng Q."/>
            <person name="Chapman S."/>
            <person name="Gujja S."/>
            <person name="Saif S."/>
            <person name="Birren B."/>
        </authorList>
    </citation>
    <scope>NUCLEOTIDE SEQUENCE [LARGE SCALE GENOMIC DNA]</scope>
    <source>
        <strain evidence="2 3">ATCC 28783</strain>
    </source>
</reference>